<dbReference type="EMBL" id="LR593886">
    <property type="protein sequence ID" value="VTR91259.1"/>
    <property type="molecule type" value="Genomic_DNA"/>
</dbReference>
<evidence type="ECO:0000313" key="6">
    <source>
        <dbReference type="Proteomes" id="UP000464178"/>
    </source>
</evidence>
<dbReference type="RefSeq" id="WP_162666280.1">
    <property type="nucleotide sequence ID" value="NZ_LR593886.1"/>
</dbReference>
<keyword evidence="2" id="KW-0547">Nucleotide-binding</keyword>
<evidence type="ECO:0000256" key="2">
    <source>
        <dbReference type="ARBA" id="ARBA00022741"/>
    </source>
</evidence>
<dbReference type="KEGG" id="gms:SOIL9_64550"/>
<dbReference type="Proteomes" id="UP000464178">
    <property type="component" value="Chromosome"/>
</dbReference>
<proteinExistence type="inferred from homology"/>
<protein>
    <recommendedName>
        <fullName evidence="4">UspA domain-containing protein</fullName>
    </recommendedName>
</protein>
<name>A0A6P2CQW8_9BACT</name>
<reference evidence="5 6" key="1">
    <citation type="submission" date="2019-05" db="EMBL/GenBank/DDBJ databases">
        <authorList>
            <consortium name="Science for Life Laboratories"/>
        </authorList>
    </citation>
    <scope>NUCLEOTIDE SEQUENCE [LARGE SCALE GENOMIC DNA]</scope>
    <source>
        <strain evidence="5">Soil9</strain>
    </source>
</reference>
<gene>
    <name evidence="5" type="ORF">SOIL9_64550</name>
</gene>
<comment type="similarity">
    <text evidence="1">Belongs to the universal stress protein A family.</text>
</comment>
<accession>A0A6P2CQW8</accession>
<dbReference type="Pfam" id="PF00582">
    <property type="entry name" value="Usp"/>
    <property type="match status" value="1"/>
</dbReference>
<sequence>MIRVTRILYPTDFSSYSNQAYFHAVGLAEASGASLTVVYVHAPGAPDSAAHWRDQLEQVRPANPKIPVSHVLLEGDPATEITRYAADAGIDVIVIGTHGRAGADRLVMGSVAERVTREASCSVMVVKLPKGAAGPERPVAARA</sequence>
<dbReference type="InterPro" id="IPR006015">
    <property type="entry name" value="Universal_stress_UspA"/>
</dbReference>
<dbReference type="PANTHER" id="PTHR46268:SF27">
    <property type="entry name" value="UNIVERSAL STRESS PROTEIN RV2623"/>
    <property type="match status" value="1"/>
</dbReference>
<evidence type="ECO:0000256" key="3">
    <source>
        <dbReference type="ARBA" id="ARBA00022840"/>
    </source>
</evidence>
<organism evidence="5 6">
    <name type="scientific">Gemmata massiliana</name>
    <dbReference type="NCBI Taxonomy" id="1210884"/>
    <lineage>
        <taxon>Bacteria</taxon>
        <taxon>Pseudomonadati</taxon>
        <taxon>Planctomycetota</taxon>
        <taxon>Planctomycetia</taxon>
        <taxon>Gemmatales</taxon>
        <taxon>Gemmataceae</taxon>
        <taxon>Gemmata</taxon>
    </lineage>
</organism>
<dbReference type="SUPFAM" id="SSF52402">
    <property type="entry name" value="Adenine nucleotide alpha hydrolases-like"/>
    <property type="match status" value="1"/>
</dbReference>
<keyword evidence="3" id="KW-0067">ATP-binding</keyword>
<keyword evidence="6" id="KW-1185">Reference proteome</keyword>
<dbReference type="PANTHER" id="PTHR46268">
    <property type="entry name" value="STRESS RESPONSE PROTEIN NHAX"/>
    <property type="match status" value="1"/>
</dbReference>
<evidence type="ECO:0000259" key="4">
    <source>
        <dbReference type="Pfam" id="PF00582"/>
    </source>
</evidence>
<dbReference type="InterPro" id="IPR006016">
    <property type="entry name" value="UspA"/>
</dbReference>
<dbReference type="GO" id="GO:0005524">
    <property type="term" value="F:ATP binding"/>
    <property type="evidence" value="ECO:0007669"/>
    <property type="project" value="UniProtKB-KW"/>
</dbReference>
<dbReference type="CDD" id="cd00293">
    <property type="entry name" value="USP-like"/>
    <property type="match status" value="1"/>
</dbReference>
<dbReference type="PRINTS" id="PR01438">
    <property type="entry name" value="UNVRSLSTRESS"/>
</dbReference>
<dbReference type="Gene3D" id="3.40.50.12370">
    <property type="match status" value="1"/>
</dbReference>
<dbReference type="AlphaFoldDB" id="A0A6P2CQW8"/>
<evidence type="ECO:0000313" key="5">
    <source>
        <dbReference type="EMBL" id="VTR91259.1"/>
    </source>
</evidence>
<feature type="domain" description="UspA" evidence="4">
    <location>
        <begin position="5"/>
        <end position="127"/>
    </location>
</feature>
<evidence type="ECO:0000256" key="1">
    <source>
        <dbReference type="ARBA" id="ARBA00008791"/>
    </source>
</evidence>